<dbReference type="InterPro" id="IPR035909">
    <property type="entry name" value="CheB_C"/>
</dbReference>
<dbReference type="CDD" id="cd17541">
    <property type="entry name" value="REC_CheB-like"/>
    <property type="match status" value="1"/>
</dbReference>
<dbReference type="SUPFAM" id="SSF52738">
    <property type="entry name" value="Methylesterase CheB, C-terminal domain"/>
    <property type="match status" value="1"/>
</dbReference>
<accession>A0A6N9TKI5</accession>
<dbReference type="Gene3D" id="3.40.50.2300">
    <property type="match status" value="1"/>
</dbReference>
<sequence length="470" mass="50791">MSTAPNWATLDLLLEEEPVQGFSGWLQELSLADVVQLACLEGGERVLIVRHGDQEGEIYFAGGEIVHAAYSGGTGQDAFFDILSWPSGSFWFRPGVAPERSIDAPWNFMLIEALRLADERRRKAAMAGDDHLKVLVVDDSPLVCKAMRKILEEGLNVEVVAEANNGRAALEMIEQHRPDLLTLDVNMPVMGGDVALMHIMIRSPAPVVLVSGLDARGAARVMEFLRLGAVDFVPKPEQASEWQRVAGRLNRSLNYAKQFSVHCVRRARSPKKVTEKARPGMPARRLAVVIGGIGGLLEAQKILPALPALQSTSVLVVQDMIADLVPHMSAYIDKFSALAVSPLQSGAPLLSSQCWLANWDAAWEVVADADGAAIRREEDGGEGLDAGRLLRSAAEAFGASLLVVVLSGTDLDLEDGLQSVVKKGGRILLQDPAGCLMPGPVENLRELELEDGVIEPEKVPETLAEWDRGG</sequence>
<dbReference type="PROSITE" id="PS50122">
    <property type="entry name" value="CHEB"/>
    <property type="match status" value="1"/>
</dbReference>
<dbReference type="PROSITE" id="PS50110">
    <property type="entry name" value="RESPONSE_REGULATORY"/>
    <property type="match status" value="1"/>
</dbReference>
<evidence type="ECO:0000259" key="7">
    <source>
        <dbReference type="PROSITE" id="PS50110"/>
    </source>
</evidence>
<dbReference type="EC" id="3.1.1.61" evidence="3"/>
<feature type="modified residue" description="4-aspartylphosphate" evidence="6">
    <location>
        <position position="184"/>
    </location>
</feature>
<evidence type="ECO:0000313" key="9">
    <source>
        <dbReference type="EMBL" id="NDY41781.1"/>
    </source>
</evidence>
<keyword evidence="1" id="KW-0963">Cytoplasm</keyword>
<dbReference type="InterPro" id="IPR001789">
    <property type="entry name" value="Sig_transdc_resp-reg_receiver"/>
</dbReference>
<proteinExistence type="predicted"/>
<evidence type="ECO:0000256" key="1">
    <source>
        <dbReference type="ARBA" id="ARBA00022490"/>
    </source>
</evidence>
<dbReference type="SMART" id="SM00448">
    <property type="entry name" value="REC"/>
    <property type="match status" value="1"/>
</dbReference>
<dbReference type="GO" id="GO:0006935">
    <property type="term" value="P:chemotaxis"/>
    <property type="evidence" value="ECO:0007669"/>
    <property type="project" value="InterPro"/>
</dbReference>
<dbReference type="EMBL" id="JAAGRR010000017">
    <property type="protein sequence ID" value="NDY41781.1"/>
    <property type="molecule type" value="Genomic_DNA"/>
</dbReference>
<dbReference type="Pfam" id="PF01339">
    <property type="entry name" value="CheB_methylest"/>
    <property type="match status" value="1"/>
</dbReference>
<dbReference type="PANTHER" id="PTHR42872">
    <property type="entry name" value="PROTEIN-GLUTAMATE METHYLESTERASE/PROTEIN-GLUTAMINE GLUTAMINASE"/>
    <property type="match status" value="1"/>
</dbReference>
<evidence type="ECO:0000256" key="3">
    <source>
        <dbReference type="ARBA" id="ARBA00039140"/>
    </source>
</evidence>
<dbReference type="Gene3D" id="3.40.50.180">
    <property type="entry name" value="Methylesterase CheB, C-terminal domain"/>
    <property type="match status" value="1"/>
</dbReference>
<keyword evidence="10" id="KW-1185">Reference proteome</keyword>
<dbReference type="Pfam" id="PF00072">
    <property type="entry name" value="Response_reg"/>
    <property type="match status" value="1"/>
</dbReference>
<evidence type="ECO:0000313" key="10">
    <source>
        <dbReference type="Proteomes" id="UP000469346"/>
    </source>
</evidence>
<dbReference type="SUPFAM" id="SSF52172">
    <property type="entry name" value="CheY-like"/>
    <property type="match status" value="1"/>
</dbReference>
<evidence type="ECO:0000256" key="5">
    <source>
        <dbReference type="PROSITE-ProRule" id="PRU00050"/>
    </source>
</evidence>
<evidence type="ECO:0000256" key="2">
    <source>
        <dbReference type="ARBA" id="ARBA00022801"/>
    </source>
</evidence>
<evidence type="ECO:0000259" key="8">
    <source>
        <dbReference type="PROSITE" id="PS50122"/>
    </source>
</evidence>
<protein>
    <recommendedName>
        <fullName evidence="3">protein-glutamate methylesterase</fullName>
        <ecNumber evidence="3">3.1.1.61</ecNumber>
    </recommendedName>
</protein>
<dbReference type="GO" id="GO:0005737">
    <property type="term" value="C:cytoplasm"/>
    <property type="evidence" value="ECO:0007669"/>
    <property type="project" value="InterPro"/>
</dbReference>
<dbReference type="InterPro" id="IPR000673">
    <property type="entry name" value="Sig_transdc_resp-reg_Me-estase"/>
</dbReference>
<dbReference type="GO" id="GO:0008984">
    <property type="term" value="F:protein-glutamate methylesterase activity"/>
    <property type="evidence" value="ECO:0007669"/>
    <property type="project" value="UniProtKB-EC"/>
</dbReference>
<dbReference type="InterPro" id="IPR011006">
    <property type="entry name" value="CheY-like_superfamily"/>
</dbReference>
<comment type="catalytic activity">
    <reaction evidence="4">
        <text>[protein]-L-glutamate 5-O-methyl ester + H2O = L-glutamyl-[protein] + methanol + H(+)</text>
        <dbReference type="Rhea" id="RHEA:23236"/>
        <dbReference type="Rhea" id="RHEA-COMP:10208"/>
        <dbReference type="Rhea" id="RHEA-COMP:10311"/>
        <dbReference type="ChEBI" id="CHEBI:15377"/>
        <dbReference type="ChEBI" id="CHEBI:15378"/>
        <dbReference type="ChEBI" id="CHEBI:17790"/>
        <dbReference type="ChEBI" id="CHEBI:29973"/>
        <dbReference type="ChEBI" id="CHEBI:82795"/>
        <dbReference type="EC" id="3.1.1.61"/>
    </reaction>
</comment>
<dbReference type="PANTHER" id="PTHR42872:SF6">
    <property type="entry name" value="PROTEIN-GLUTAMATE METHYLESTERASE_PROTEIN-GLUTAMINE GLUTAMINASE"/>
    <property type="match status" value="1"/>
</dbReference>
<evidence type="ECO:0000256" key="6">
    <source>
        <dbReference type="PROSITE-ProRule" id="PRU00169"/>
    </source>
</evidence>
<evidence type="ECO:0000256" key="4">
    <source>
        <dbReference type="ARBA" id="ARBA00048267"/>
    </source>
</evidence>
<feature type="domain" description="Response regulatory" evidence="7">
    <location>
        <begin position="133"/>
        <end position="250"/>
    </location>
</feature>
<dbReference type="InterPro" id="IPR025497">
    <property type="entry name" value="PatA-like_N"/>
</dbReference>
<keyword evidence="2" id="KW-0378">Hydrolase</keyword>
<keyword evidence="6" id="KW-0597">Phosphoprotein</keyword>
<dbReference type="Proteomes" id="UP000469346">
    <property type="component" value="Unassembled WGS sequence"/>
</dbReference>
<dbReference type="AlphaFoldDB" id="A0A6N9TKI5"/>
<dbReference type="GO" id="GO:0000156">
    <property type="term" value="F:phosphorelay response regulator activity"/>
    <property type="evidence" value="ECO:0007669"/>
    <property type="project" value="InterPro"/>
</dbReference>
<gene>
    <name evidence="9" type="ORF">G3N55_02795</name>
</gene>
<name>A0A6N9TKI5_DISTH</name>
<feature type="domain" description="CheB-type methylesterase" evidence="8">
    <location>
        <begin position="280"/>
        <end position="470"/>
    </location>
</feature>
<organism evidence="9 10">
    <name type="scientific">Dissulfurirhabdus thermomarina</name>
    <dbReference type="NCBI Taxonomy" id="1765737"/>
    <lineage>
        <taxon>Bacteria</taxon>
        <taxon>Deltaproteobacteria</taxon>
        <taxon>Dissulfurirhabdaceae</taxon>
        <taxon>Dissulfurirhabdus</taxon>
    </lineage>
</organism>
<dbReference type="RefSeq" id="WP_163297937.1">
    <property type="nucleotide sequence ID" value="NZ_JAAGRR010000017.1"/>
</dbReference>
<reference evidence="9 10" key="1">
    <citation type="submission" date="2020-02" db="EMBL/GenBank/DDBJ databases">
        <title>Comparative genomics of sulfur disproportionating microorganisms.</title>
        <authorList>
            <person name="Ward L.M."/>
            <person name="Bertran E."/>
            <person name="Johnston D.T."/>
        </authorList>
    </citation>
    <scope>NUCLEOTIDE SEQUENCE [LARGE SCALE GENOMIC DNA]</scope>
    <source>
        <strain evidence="9 10">DSM 100025</strain>
    </source>
</reference>
<dbReference type="Pfam" id="PF14332">
    <property type="entry name" value="DUF4388"/>
    <property type="match status" value="1"/>
</dbReference>
<comment type="caution">
    <text evidence="9">The sequence shown here is derived from an EMBL/GenBank/DDBJ whole genome shotgun (WGS) entry which is preliminary data.</text>
</comment>
<comment type="caution">
    <text evidence="5">Lacks conserved residue(s) required for the propagation of feature annotation.</text>
</comment>